<evidence type="ECO:0000313" key="2">
    <source>
        <dbReference type="Proteomes" id="UP001055879"/>
    </source>
</evidence>
<protein>
    <submittedName>
        <fullName evidence="1">Uncharacterized protein</fullName>
    </submittedName>
</protein>
<sequence>MLLVESFVFLDSNKDGHVSNNEMVLAIEETTSGEPFIDGKIVPMNPKYREEWIRNNARANERNMRNDRSCFLITWFGSELRYRRISWCSKMGFNSVYRVLQDVFPQVDSRILRAVAIEHSKDADVAVEVVLVEVIPRLPEQSLTVSSPNKGKSSLGLSEDGGRTGQPEATMDSGDVFPCLPEQSSEAGPSRIDGSLPGATKDADLSGQPNSPIVVEPVTLEPLGTSCFYDANGETDTVCDGVSTPMENLVDNNNINPEGATPASVCENGFYDNHDHGCVKTGGQNTSSLSNSVASSAGVSGSIQEEAALQSDVKTPGTNDKYTHLHVDTESSQSLGICQTDLAITQELDSSSSSKTTSEKDSLAITIVDPEDEFVMTSMLTRSDQTCSTEQLQDIIEDARNNKKALVSAMDSVVNLMKEVEFKEKAAEQAKEVAARGCSDILAKVDELKQALRRAKEANDMHAGEVYAEKAILATELKELQLRLFNLSDERNRSLEILEEMRVALEVRLATALKEIEAAEEEKLEKERSAKEALAYQESQMEMVVEESKKLKLEAEENSKLQDFLMDRGRAIDILQGEIYVKCQDVKLLKEKFDKRIPLSSSQTSSIIASSNSSFRSSVTPSEPDLETYGTPKKSAELGDSYGFIEKSSSRSGLAQSPKSPIETVYSIDDRFPSGEEKHHNDRKQLLDDGWELFDKNGDELVF</sequence>
<accession>A0ACB8XPQ7</accession>
<dbReference type="Proteomes" id="UP001055879">
    <property type="component" value="Linkage Group LG17"/>
</dbReference>
<name>A0ACB8XPQ7_ARCLA</name>
<reference evidence="1 2" key="2">
    <citation type="journal article" date="2022" name="Mol. Ecol. Resour.">
        <title>The genomes of chicory, endive, great burdock and yacon provide insights into Asteraceae paleo-polyploidization history and plant inulin production.</title>
        <authorList>
            <person name="Fan W."/>
            <person name="Wang S."/>
            <person name="Wang H."/>
            <person name="Wang A."/>
            <person name="Jiang F."/>
            <person name="Liu H."/>
            <person name="Zhao H."/>
            <person name="Xu D."/>
            <person name="Zhang Y."/>
        </authorList>
    </citation>
    <scope>NUCLEOTIDE SEQUENCE [LARGE SCALE GENOMIC DNA]</scope>
    <source>
        <strain evidence="2">cv. Niubang</strain>
    </source>
</reference>
<dbReference type="EMBL" id="CM042063">
    <property type="protein sequence ID" value="KAI3668206.1"/>
    <property type="molecule type" value="Genomic_DNA"/>
</dbReference>
<evidence type="ECO:0000313" key="1">
    <source>
        <dbReference type="EMBL" id="KAI3668206.1"/>
    </source>
</evidence>
<keyword evidence="2" id="KW-1185">Reference proteome</keyword>
<comment type="caution">
    <text evidence="1">The sequence shown here is derived from an EMBL/GenBank/DDBJ whole genome shotgun (WGS) entry which is preliminary data.</text>
</comment>
<proteinExistence type="predicted"/>
<organism evidence="1 2">
    <name type="scientific">Arctium lappa</name>
    <name type="common">Greater burdock</name>
    <name type="synonym">Lappa major</name>
    <dbReference type="NCBI Taxonomy" id="4217"/>
    <lineage>
        <taxon>Eukaryota</taxon>
        <taxon>Viridiplantae</taxon>
        <taxon>Streptophyta</taxon>
        <taxon>Embryophyta</taxon>
        <taxon>Tracheophyta</taxon>
        <taxon>Spermatophyta</taxon>
        <taxon>Magnoliopsida</taxon>
        <taxon>eudicotyledons</taxon>
        <taxon>Gunneridae</taxon>
        <taxon>Pentapetalae</taxon>
        <taxon>asterids</taxon>
        <taxon>campanulids</taxon>
        <taxon>Asterales</taxon>
        <taxon>Asteraceae</taxon>
        <taxon>Carduoideae</taxon>
        <taxon>Cardueae</taxon>
        <taxon>Arctiinae</taxon>
        <taxon>Arctium</taxon>
    </lineage>
</organism>
<reference evidence="2" key="1">
    <citation type="journal article" date="2022" name="Mol. Ecol. Resour.">
        <title>The genomes of chicory, endive, great burdock and yacon provide insights into Asteraceae palaeo-polyploidization history and plant inulin production.</title>
        <authorList>
            <person name="Fan W."/>
            <person name="Wang S."/>
            <person name="Wang H."/>
            <person name="Wang A."/>
            <person name="Jiang F."/>
            <person name="Liu H."/>
            <person name="Zhao H."/>
            <person name="Xu D."/>
            <person name="Zhang Y."/>
        </authorList>
    </citation>
    <scope>NUCLEOTIDE SEQUENCE [LARGE SCALE GENOMIC DNA]</scope>
    <source>
        <strain evidence="2">cv. Niubang</strain>
    </source>
</reference>
<gene>
    <name evidence="1" type="ORF">L6452_43283</name>
</gene>